<evidence type="ECO:0000313" key="2">
    <source>
        <dbReference type="EMBL" id="RKR30196.1"/>
    </source>
</evidence>
<organism evidence="2 3">
    <name type="scientific">Arthrobacter oryzae</name>
    <dbReference type="NCBI Taxonomy" id="409290"/>
    <lineage>
        <taxon>Bacteria</taxon>
        <taxon>Bacillati</taxon>
        <taxon>Actinomycetota</taxon>
        <taxon>Actinomycetes</taxon>
        <taxon>Micrococcales</taxon>
        <taxon>Micrococcaceae</taxon>
        <taxon>Arthrobacter</taxon>
    </lineage>
</organism>
<reference evidence="2 3" key="1">
    <citation type="submission" date="2018-10" db="EMBL/GenBank/DDBJ databases">
        <title>Genomic Encyclopedia of Type Strains, Phase IV (KMG-IV): sequencing the most valuable type-strain genomes for metagenomic binning, comparative biology and taxonomic classification.</title>
        <authorList>
            <person name="Goeker M."/>
        </authorList>
    </citation>
    <scope>NUCLEOTIDE SEQUENCE [LARGE SCALE GENOMIC DNA]</scope>
    <source>
        <strain evidence="2 3">DSM 25586</strain>
    </source>
</reference>
<evidence type="ECO:0000256" key="1">
    <source>
        <dbReference type="SAM" id="MobiDB-lite"/>
    </source>
</evidence>
<proteinExistence type="predicted"/>
<comment type="caution">
    <text evidence="2">The sequence shown here is derived from an EMBL/GenBank/DDBJ whole genome shotgun (WGS) entry which is preliminary data.</text>
</comment>
<dbReference type="Proteomes" id="UP000276055">
    <property type="component" value="Unassembled WGS sequence"/>
</dbReference>
<dbReference type="AlphaFoldDB" id="A0A495FP92"/>
<accession>A0A495FP92</accession>
<gene>
    <name evidence="2" type="ORF">C8D78_0516</name>
</gene>
<protein>
    <submittedName>
        <fullName evidence="2">Uncharacterized protein</fullName>
    </submittedName>
</protein>
<sequence length="87" mass="9292">MSSGLIERAWNKLSPKTQEWLRANPGMVILPRNVTELVLQANAHPEGPAGVDRNGQLPLSPQDQAFIRSMSDASPVGRPVPPAAPSA</sequence>
<feature type="compositionally biased region" description="Pro residues" evidence="1">
    <location>
        <begin position="78"/>
        <end position="87"/>
    </location>
</feature>
<dbReference type="EMBL" id="RBIR01000001">
    <property type="protein sequence ID" value="RKR30196.1"/>
    <property type="molecule type" value="Genomic_DNA"/>
</dbReference>
<feature type="region of interest" description="Disordered" evidence="1">
    <location>
        <begin position="44"/>
        <end position="87"/>
    </location>
</feature>
<name>A0A495FP92_9MICC</name>
<evidence type="ECO:0000313" key="3">
    <source>
        <dbReference type="Proteomes" id="UP000276055"/>
    </source>
</evidence>